<dbReference type="AlphaFoldDB" id="A0A919EIF8"/>
<dbReference type="InterPro" id="IPR058649">
    <property type="entry name" value="CzcB_C"/>
</dbReference>
<dbReference type="EMBL" id="BNCK01000002">
    <property type="protein sequence ID" value="GHF84320.1"/>
    <property type="molecule type" value="Genomic_DNA"/>
</dbReference>
<keyword evidence="6" id="KW-1185">Reference proteome</keyword>
<dbReference type="RefSeq" id="WP_189767828.1">
    <property type="nucleotide sequence ID" value="NZ_BNCK01000002.1"/>
</dbReference>
<dbReference type="NCBIfam" id="TIGR01730">
    <property type="entry name" value="RND_mfp"/>
    <property type="match status" value="1"/>
</dbReference>
<dbReference type="InterPro" id="IPR058792">
    <property type="entry name" value="Beta-barrel_RND_2"/>
</dbReference>
<reference evidence="5" key="2">
    <citation type="submission" date="2020-09" db="EMBL/GenBank/DDBJ databases">
        <authorList>
            <person name="Sun Q."/>
            <person name="Kim S."/>
        </authorList>
    </citation>
    <scope>NUCLEOTIDE SEQUENCE</scope>
    <source>
        <strain evidence="5">KCTC 42731</strain>
    </source>
</reference>
<evidence type="ECO:0000259" key="4">
    <source>
        <dbReference type="Pfam" id="PF25975"/>
    </source>
</evidence>
<dbReference type="PANTHER" id="PTHR30469">
    <property type="entry name" value="MULTIDRUG RESISTANCE PROTEIN MDTA"/>
    <property type="match status" value="1"/>
</dbReference>
<comment type="caution">
    <text evidence="5">The sequence shown here is derived from an EMBL/GenBank/DDBJ whole genome shotgun (WGS) entry which is preliminary data.</text>
</comment>
<feature type="chain" id="PRO_5038036862" evidence="2">
    <location>
        <begin position="24"/>
        <end position="381"/>
    </location>
</feature>
<dbReference type="GO" id="GO:1990281">
    <property type="term" value="C:efflux pump complex"/>
    <property type="evidence" value="ECO:0007669"/>
    <property type="project" value="TreeGrafter"/>
</dbReference>
<keyword evidence="2" id="KW-0732">Signal</keyword>
<dbReference type="Proteomes" id="UP000623842">
    <property type="component" value="Unassembled WGS sequence"/>
</dbReference>
<dbReference type="PANTHER" id="PTHR30469:SF15">
    <property type="entry name" value="HLYD FAMILY OF SECRETION PROTEINS"/>
    <property type="match status" value="1"/>
</dbReference>
<proteinExistence type="inferred from homology"/>
<dbReference type="SUPFAM" id="SSF111369">
    <property type="entry name" value="HlyD-like secretion proteins"/>
    <property type="match status" value="1"/>
</dbReference>
<dbReference type="Gene3D" id="2.40.420.20">
    <property type="match status" value="1"/>
</dbReference>
<evidence type="ECO:0000313" key="5">
    <source>
        <dbReference type="EMBL" id="GHF84320.1"/>
    </source>
</evidence>
<evidence type="ECO:0000313" key="6">
    <source>
        <dbReference type="Proteomes" id="UP000623842"/>
    </source>
</evidence>
<reference evidence="5" key="1">
    <citation type="journal article" date="2014" name="Int. J. Syst. Evol. Microbiol.">
        <title>Complete genome sequence of Corynebacterium casei LMG S-19264T (=DSM 44701T), isolated from a smear-ripened cheese.</title>
        <authorList>
            <consortium name="US DOE Joint Genome Institute (JGI-PGF)"/>
            <person name="Walter F."/>
            <person name="Albersmeier A."/>
            <person name="Kalinowski J."/>
            <person name="Ruckert C."/>
        </authorList>
    </citation>
    <scope>NUCLEOTIDE SEQUENCE</scope>
    <source>
        <strain evidence="5">KCTC 42731</strain>
    </source>
</reference>
<evidence type="ECO:0000259" key="3">
    <source>
        <dbReference type="Pfam" id="PF25954"/>
    </source>
</evidence>
<feature type="domain" description="CzcB-like C-terminal circularly permuted SH3-like" evidence="4">
    <location>
        <begin position="309"/>
        <end position="362"/>
    </location>
</feature>
<feature type="domain" description="CusB-like beta-barrel" evidence="3">
    <location>
        <begin position="222"/>
        <end position="284"/>
    </location>
</feature>
<dbReference type="Pfam" id="PF25954">
    <property type="entry name" value="Beta-barrel_RND_2"/>
    <property type="match status" value="1"/>
</dbReference>
<evidence type="ECO:0000256" key="2">
    <source>
        <dbReference type="SAM" id="SignalP"/>
    </source>
</evidence>
<protein>
    <submittedName>
        <fullName evidence="5">Hemolysin secretion protein D</fullName>
    </submittedName>
</protein>
<accession>A0A919EIF8</accession>
<dbReference type="GO" id="GO:0015562">
    <property type="term" value="F:efflux transmembrane transporter activity"/>
    <property type="evidence" value="ECO:0007669"/>
    <property type="project" value="TreeGrafter"/>
</dbReference>
<dbReference type="Gene3D" id="2.40.50.100">
    <property type="match status" value="1"/>
</dbReference>
<dbReference type="Pfam" id="PF25975">
    <property type="entry name" value="CzcB_C"/>
    <property type="match status" value="1"/>
</dbReference>
<comment type="similarity">
    <text evidence="1">Belongs to the membrane fusion protein (MFP) (TC 8.A.1) family.</text>
</comment>
<feature type="signal peptide" evidence="2">
    <location>
        <begin position="1"/>
        <end position="23"/>
    </location>
</feature>
<name>A0A919EIF8_9GAMM</name>
<sequence length="381" mass="42292">MKNKPLLIFGFALVISSPFIKLAADNNKQKLVKVVSVEQGSLKEHLVATGRLTYKKELNLDSQLVSTVTKVLVQDGDKVIKGQPLLEFDSFELDNQFNLLTKQMSSVKVELAIASTEFKDAQRKHDINIKLIDKGLIGKEQFDLSAQALLKAELNVQYAQTKLAQKQTEIKSVEGQRRYLQLKAPLDGLITTVNASVGENVYPNQMNVDFNYLISMVDDSAVYAEVRIDERSLANVRKNQLAEIYFASFPDKKIAGKVSFIFPTVDTSEQGLRNKVRIALNKADLVGLSLKQNMSCLVKLKVSETIQSVLVPMEAIVESDESKYVYVFDGEKVDRRFISVGSSDFKVQQVLEGVSPGESIVVGPMSTLLNLTDGEPVRVAI</sequence>
<dbReference type="Gene3D" id="2.40.30.170">
    <property type="match status" value="1"/>
</dbReference>
<organism evidence="5 6">
    <name type="scientific">Thalassotalea marina</name>
    <dbReference type="NCBI Taxonomy" id="1673741"/>
    <lineage>
        <taxon>Bacteria</taxon>
        <taxon>Pseudomonadati</taxon>
        <taxon>Pseudomonadota</taxon>
        <taxon>Gammaproteobacteria</taxon>
        <taxon>Alteromonadales</taxon>
        <taxon>Colwelliaceae</taxon>
        <taxon>Thalassotalea</taxon>
    </lineage>
</organism>
<evidence type="ECO:0000256" key="1">
    <source>
        <dbReference type="ARBA" id="ARBA00009477"/>
    </source>
</evidence>
<dbReference type="InterPro" id="IPR006143">
    <property type="entry name" value="RND_pump_MFP"/>
</dbReference>
<dbReference type="Gene3D" id="1.10.287.470">
    <property type="entry name" value="Helix hairpin bin"/>
    <property type="match status" value="1"/>
</dbReference>
<dbReference type="PRINTS" id="PR01490">
    <property type="entry name" value="RTXTOXIND"/>
</dbReference>
<gene>
    <name evidence="5" type="ORF">GCM10017161_09650</name>
</gene>